<keyword evidence="2" id="KW-1185">Reference proteome</keyword>
<comment type="caution">
    <text evidence="1">The sequence shown here is derived from an EMBL/GenBank/DDBJ whole genome shotgun (WGS) entry which is preliminary data.</text>
</comment>
<reference evidence="1 2" key="1">
    <citation type="journal article" date="2022" name="Hortic Res">
        <title>A haplotype resolved chromosomal level avocado genome allows analysis of novel avocado genes.</title>
        <authorList>
            <person name="Nath O."/>
            <person name="Fletcher S.J."/>
            <person name="Hayward A."/>
            <person name="Shaw L.M."/>
            <person name="Masouleh A.K."/>
            <person name="Furtado A."/>
            <person name="Henry R.J."/>
            <person name="Mitter N."/>
        </authorList>
    </citation>
    <scope>NUCLEOTIDE SEQUENCE [LARGE SCALE GENOMIC DNA]</scope>
    <source>
        <strain evidence="2">cv. Hass</strain>
    </source>
</reference>
<dbReference type="Proteomes" id="UP001234297">
    <property type="component" value="Chromosome 2"/>
</dbReference>
<name>A0ACC2MAV1_PERAE</name>
<protein>
    <submittedName>
        <fullName evidence="1">Uncharacterized protein</fullName>
    </submittedName>
</protein>
<organism evidence="1 2">
    <name type="scientific">Persea americana</name>
    <name type="common">Avocado</name>
    <dbReference type="NCBI Taxonomy" id="3435"/>
    <lineage>
        <taxon>Eukaryota</taxon>
        <taxon>Viridiplantae</taxon>
        <taxon>Streptophyta</taxon>
        <taxon>Embryophyta</taxon>
        <taxon>Tracheophyta</taxon>
        <taxon>Spermatophyta</taxon>
        <taxon>Magnoliopsida</taxon>
        <taxon>Magnoliidae</taxon>
        <taxon>Laurales</taxon>
        <taxon>Lauraceae</taxon>
        <taxon>Persea</taxon>
    </lineage>
</organism>
<sequence length="140" mass="15585">MSFDESIADCVWGSQISHHTVRTHEGGWWWLCCKSATGVGSASSHPPPLSSSSWGGDGDGGSSISGHKRGREEEAGQVPHESLLREDLVSGCCEHEGRARKWVLLMETDAWSYRMDGLNVGLHEDAFTQKAYWQRRLRSR</sequence>
<proteinExistence type="predicted"/>
<evidence type="ECO:0000313" key="1">
    <source>
        <dbReference type="EMBL" id="KAJ8642834.1"/>
    </source>
</evidence>
<dbReference type="EMBL" id="CM056810">
    <property type="protein sequence ID" value="KAJ8642834.1"/>
    <property type="molecule type" value="Genomic_DNA"/>
</dbReference>
<evidence type="ECO:0000313" key="2">
    <source>
        <dbReference type="Proteomes" id="UP001234297"/>
    </source>
</evidence>
<gene>
    <name evidence="1" type="ORF">MRB53_004582</name>
</gene>
<accession>A0ACC2MAV1</accession>